<protein>
    <submittedName>
        <fullName evidence="1">Uncharacterized protein</fullName>
    </submittedName>
</protein>
<keyword evidence="2" id="KW-1185">Reference proteome</keyword>
<sequence>MKAVHAATLLLSSFALAHPWSAPGPKTPSDGYPSPNMDQLKEISRRADGTLSNAPPPPKLGDSSKTAFQALAFGEEFEKAYFQSLLTNITNNVPGYKARSRFSKKELTKMLTTVVAQEELHAINAINVLKHFNVTAPMPCKYHFPVDNLQDAFALAESFTMLVVGTLQDVSQTLAQNGDNGVVRAIASVIGQEGEQGGFYRTLLGRVPSEKPFLTTSVGAFAYSYIYNNFVVPGSCPFDLSMINLPIFAKLDVKDRTMGMDVKAMDQKLTFTADISAVKGAEKYVGGKGDGLFLTYFSGQLLPISEPITNIKWNKGRITFDAFFPFEENVMQGLSVAALTTANNFSSPLMVPGATIAAPAIIQVNDKLGWARDTAWNEISEQSDFSLVADMSQASSGVGGPFLASDESSGYELRHSTRTPETIFQLVKMVNTYKITIKNNTGSLRWYSLFNKEPEVNGNVQGKVWSTVFACASCMNGGTLEFTITRNYHAVVGASQEQPGDQVAVSMIDNREVTLGSTQAGKGFVSGSSLEVIVRNSTPLFSDKTLPNGSLDDCFEIQTGDFDAEEAKKGRSPGVLVRVPTYMENRIGKYMIGYGIKGQAGLQGPLSSFCPAPNVKYQIRPVNTFYVNPARFKTGTMIDEGVKDTSAEVDFAHLPDDVVISHDTYDILTIQAA</sequence>
<accession>A0ACC1T137</accession>
<dbReference type="EMBL" id="JANRMS010000002">
    <property type="protein sequence ID" value="KAJ3550368.1"/>
    <property type="molecule type" value="Genomic_DNA"/>
</dbReference>
<evidence type="ECO:0000313" key="1">
    <source>
        <dbReference type="EMBL" id="KAJ3550368.1"/>
    </source>
</evidence>
<evidence type="ECO:0000313" key="2">
    <source>
        <dbReference type="Proteomes" id="UP001148629"/>
    </source>
</evidence>
<reference evidence="1" key="1">
    <citation type="submission" date="2022-08" db="EMBL/GenBank/DDBJ databases">
        <title>Genome Sequence of Fusarium decemcellulare.</title>
        <authorList>
            <person name="Buettner E."/>
        </authorList>
    </citation>
    <scope>NUCLEOTIDE SEQUENCE</scope>
    <source>
        <strain evidence="1">Babe19</strain>
    </source>
</reference>
<organism evidence="1 2">
    <name type="scientific">Fusarium decemcellulare</name>
    <dbReference type="NCBI Taxonomy" id="57161"/>
    <lineage>
        <taxon>Eukaryota</taxon>
        <taxon>Fungi</taxon>
        <taxon>Dikarya</taxon>
        <taxon>Ascomycota</taxon>
        <taxon>Pezizomycotina</taxon>
        <taxon>Sordariomycetes</taxon>
        <taxon>Hypocreomycetidae</taxon>
        <taxon>Hypocreales</taxon>
        <taxon>Nectriaceae</taxon>
        <taxon>Fusarium</taxon>
        <taxon>Fusarium decemcellulare species complex</taxon>
    </lineage>
</organism>
<proteinExistence type="predicted"/>
<comment type="caution">
    <text evidence="1">The sequence shown here is derived from an EMBL/GenBank/DDBJ whole genome shotgun (WGS) entry which is preliminary data.</text>
</comment>
<dbReference type="Proteomes" id="UP001148629">
    <property type="component" value="Unassembled WGS sequence"/>
</dbReference>
<gene>
    <name evidence="1" type="ORF">NM208_g16</name>
</gene>
<name>A0ACC1T137_9HYPO</name>